<dbReference type="Proteomes" id="UP001165205">
    <property type="component" value="Unassembled WGS sequence"/>
</dbReference>
<evidence type="ECO:0000259" key="2">
    <source>
        <dbReference type="Pfam" id="PF24883"/>
    </source>
</evidence>
<gene>
    <name evidence="3" type="ORF">Aory04_000157800</name>
</gene>
<evidence type="ECO:0000256" key="1">
    <source>
        <dbReference type="ARBA" id="ARBA00022737"/>
    </source>
</evidence>
<sequence length="514" mass="59000">MISRGRLELQVVPDSLPNDMFHRATKRFKEGLAKEQLDTFKATDLRALKKELKKIQDEQEQSHSLRNLRRLERFIQATEQIGTVLEDILGTSEEMCLVWGPVKALLQDFETTLFDVIVRETGSHRIMIEDKTMALYSHPGHCTMDAQEVRDHLESTSNNMRLSKQEHQKAREKMYDEVRCWIAGAAGVSGVEDVADVVGAETESDHNNICRDRGFYPGSGSWILENEKVKKWLSPEPEQSSNSMLWINGRPGTGKTYLASVVIETCLEDSSSVTCYFYCKEKVKSRNSAIAVLRDILLQLARQHRELIPYCYAKIKSSGSLMLSDLSTANGILEVFCERIPRLNVVIDGVDECEEQRKDLIDIFRILVRKNEIYAKGKLRVLFLSRPMNEVKNALPEAEMLALEPDHNRQDIQKYCERRKREFQKFGFDNEYLKDVVQIICTRADGMGGRRILRYMIISNDSIGMFLFAKLVMNNLKEQPTREDFRIETTAAILPSEIDQACVASFYQRPLPSH</sequence>
<dbReference type="Gene3D" id="3.40.50.300">
    <property type="entry name" value="P-loop containing nucleotide triphosphate hydrolases"/>
    <property type="match status" value="1"/>
</dbReference>
<dbReference type="PANTHER" id="PTHR10039:SF14">
    <property type="entry name" value="NACHT DOMAIN-CONTAINING PROTEIN"/>
    <property type="match status" value="1"/>
</dbReference>
<dbReference type="PANTHER" id="PTHR10039">
    <property type="entry name" value="AMELOGENIN"/>
    <property type="match status" value="1"/>
</dbReference>
<organism evidence="3 4">
    <name type="scientific">Aspergillus oryzae</name>
    <name type="common">Yellow koji mold</name>
    <dbReference type="NCBI Taxonomy" id="5062"/>
    <lineage>
        <taxon>Eukaryota</taxon>
        <taxon>Fungi</taxon>
        <taxon>Dikarya</taxon>
        <taxon>Ascomycota</taxon>
        <taxon>Pezizomycotina</taxon>
        <taxon>Eurotiomycetes</taxon>
        <taxon>Eurotiomycetidae</taxon>
        <taxon>Eurotiales</taxon>
        <taxon>Aspergillaceae</taxon>
        <taxon>Aspergillus</taxon>
        <taxon>Aspergillus subgen. Circumdati</taxon>
    </lineage>
</organism>
<feature type="domain" description="Nephrocystin 3-like N-terminal" evidence="2">
    <location>
        <begin position="218"/>
        <end position="386"/>
    </location>
</feature>
<dbReference type="InterPro" id="IPR056884">
    <property type="entry name" value="NPHP3-like_N"/>
</dbReference>
<dbReference type="InterPro" id="IPR027417">
    <property type="entry name" value="P-loop_NTPase"/>
</dbReference>
<keyword evidence="1" id="KW-0677">Repeat</keyword>
<proteinExistence type="predicted"/>
<dbReference type="AlphaFoldDB" id="A0AAN5BSZ4"/>
<dbReference type="EMBL" id="BSYA01000010">
    <property type="protein sequence ID" value="GMG24307.1"/>
    <property type="molecule type" value="Genomic_DNA"/>
</dbReference>
<reference evidence="3" key="1">
    <citation type="submission" date="2023-04" db="EMBL/GenBank/DDBJ databases">
        <title>Aspergillus oryzae NBRC 4228.</title>
        <authorList>
            <person name="Ichikawa N."/>
            <person name="Sato H."/>
            <person name="Tonouchi N."/>
        </authorList>
    </citation>
    <scope>NUCLEOTIDE SEQUENCE</scope>
    <source>
        <strain evidence="3">NBRC 4228</strain>
    </source>
</reference>
<dbReference type="SUPFAM" id="SSF52540">
    <property type="entry name" value="P-loop containing nucleoside triphosphate hydrolases"/>
    <property type="match status" value="1"/>
</dbReference>
<evidence type="ECO:0000313" key="3">
    <source>
        <dbReference type="EMBL" id="GMG24307.1"/>
    </source>
</evidence>
<dbReference type="Pfam" id="PF24883">
    <property type="entry name" value="NPHP3_N"/>
    <property type="match status" value="1"/>
</dbReference>
<name>A0AAN5BSZ4_ASPOZ</name>
<comment type="caution">
    <text evidence="3">The sequence shown here is derived from an EMBL/GenBank/DDBJ whole genome shotgun (WGS) entry which is preliminary data.</text>
</comment>
<protein>
    <submittedName>
        <fullName evidence="3">Unnamed protein product</fullName>
    </submittedName>
</protein>
<evidence type="ECO:0000313" key="4">
    <source>
        <dbReference type="Proteomes" id="UP001165205"/>
    </source>
</evidence>
<accession>A0AAN5BSZ4</accession>